<protein>
    <submittedName>
        <fullName evidence="2">Uncharacterized protein</fullName>
    </submittedName>
</protein>
<reference evidence="2 3" key="1">
    <citation type="submission" date="2019-01" db="EMBL/GenBank/DDBJ databases">
        <title>Sequencing of cultivated peanut Arachis hypogaea provides insights into genome evolution and oil improvement.</title>
        <authorList>
            <person name="Chen X."/>
        </authorList>
    </citation>
    <scope>NUCLEOTIDE SEQUENCE [LARGE SCALE GENOMIC DNA]</scope>
    <source>
        <strain evidence="3">cv. Fuhuasheng</strain>
        <tissue evidence="2">Leaves</tissue>
    </source>
</reference>
<feature type="region of interest" description="Disordered" evidence="1">
    <location>
        <begin position="1"/>
        <end position="20"/>
    </location>
</feature>
<evidence type="ECO:0000256" key="1">
    <source>
        <dbReference type="SAM" id="MobiDB-lite"/>
    </source>
</evidence>
<comment type="caution">
    <text evidence="2">The sequence shown here is derived from an EMBL/GenBank/DDBJ whole genome shotgun (WGS) entry which is preliminary data.</text>
</comment>
<proteinExistence type="predicted"/>
<name>A0A444XZ61_ARAHY</name>
<dbReference type="AlphaFoldDB" id="A0A444XZ61"/>
<keyword evidence="3" id="KW-1185">Reference proteome</keyword>
<sequence>MDVPRPKRKKIPESNQHRTKPKIVPVELEVGDFEEKIVEPNLPCHHTNLHLVINVKRSKFFMLSQETTMSKRAPFRRMKNFPYQTDSRRKQRNRANLVLPSKIDDWALDSSLKETLVASRNFYSPIIGDTDIRLANGSTRAFFEPEACPNRIILSITVFTGYRALPLEAGARSKDVSLPSLKMKRLWI</sequence>
<feature type="compositionally biased region" description="Basic residues" evidence="1">
    <location>
        <begin position="1"/>
        <end position="10"/>
    </location>
</feature>
<evidence type="ECO:0000313" key="2">
    <source>
        <dbReference type="EMBL" id="RYQ94940.1"/>
    </source>
</evidence>
<evidence type="ECO:0000313" key="3">
    <source>
        <dbReference type="Proteomes" id="UP000289738"/>
    </source>
</evidence>
<accession>A0A444XZ61</accession>
<dbReference type="EMBL" id="SDMP01000018">
    <property type="protein sequence ID" value="RYQ94940.1"/>
    <property type="molecule type" value="Genomic_DNA"/>
</dbReference>
<dbReference type="Proteomes" id="UP000289738">
    <property type="component" value="Chromosome B08"/>
</dbReference>
<organism evidence="2 3">
    <name type="scientific">Arachis hypogaea</name>
    <name type="common">Peanut</name>
    <dbReference type="NCBI Taxonomy" id="3818"/>
    <lineage>
        <taxon>Eukaryota</taxon>
        <taxon>Viridiplantae</taxon>
        <taxon>Streptophyta</taxon>
        <taxon>Embryophyta</taxon>
        <taxon>Tracheophyta</taxon>
        <taxon>Spermatophyta</taxon>
        <taxon>Magnoliopsida</taxon>
        <taxon>eudicotyledons</taxon>
        <taxon>Gunneridae</taxon>
        <taxon>Pentapetalae</taxon>
        <taxon>rosids</taxon>
        <taxon>fabids</taxon>
        <taxon>Fabales</taxon>
        <taxon>Fabaceae</taxon>
        <taxon>Papilionoideae</taxon>
        <taxon>50 kb inversion clade</taxon>
        <taxon>dalbergioids sensu lato</taxon>
        <taxon>Dalbergieae</taxon>
        <taxon>Pterocarpus clade</taxon>
        <taxon>Arachis</taxon>
    </lineage>
</organism>
<gene>
    <name evidence="2" type="ORF">Ahy_B08g089911</name>
</gene>